<feature type="domain" description="YCII-related" evidence="2">
    <location>
        <begin position="1"/>
        <end position="87"/>
    </location>
</feature>
<evidence type="ECO:0000313" key="3">
    <source>
        <dbReference type="EMBL" id="SDR49497.1"/>
    </source>
</evidence>
<proteinExistence type="inferred from homology"/>
<dbReference type="Pfam" id="PF03795">
    <property type="entry name" value="YCII"/>
    <property type="match status" value="1"/>
</dbReference>
<sequence length="98" mass="10997">MIYCVQFEDNEAIASARAENMKLHLAFLQKNKAAFLQAGPLIDTADGTGAGGLWVVEAETPEQVLGLIKEDPFWPTGLRKSFRIFEWPQVFSTVRRNV</sequence>
<dbReference type="AlphaFoldDB" id="A0A1H1JJ87"/>
<dbReference type="Proteomes" id="UP000199365">
    <property type="component" value="Unassembled WGS sequence"/>
</dbReference>
<dbReference type="STRING" id="157910.SAMN05445850_4872"/>
<dbReference type="Gene3D" id="3.30.70.1060">
    <property type="entry name" value="Dimeric alpha+beta barrel"/>
    <property type="match status" value="1"/>
</dbReference>
<protein>
    <recommendedName>
        <fullName evidence="2">YCII-related domain-containing protein</fullName>
    </recommendedName>
</protein>
<accession>A0A1H1JJ87</accession>
<gene>
    <name evidence="3" type="ORF">SAMN05445850_4872</name>
</gene>
<dbReference type="InterPro" id="IPR005545">
    <property type="entry name" value="YCII"/>
</dbReference>
<name>A0A1H1JJ87_9BURK</name>
<organism evidence="3 4">
    <name type="scientific">Paraburkholderia tuberum</name>
    <dbReference type="NCBI Taxonomy" id="157910"/>
    <lineage>
        <taxon>Bacteria</taxon>
        <taxon>Pseudomonadati</taxon>
        <taxon>Pseudomonadota</taxon>
        <taxon>Betaproteobacteria</taxon>
        <taxon>Burkholderiales</taxon>
        <taxon>Burkholderiaceae</taxon>
        <taxon>Paraburkholderia</taxon>
    </lineage>
</organism>
<reference evidence="4" key="1">
    <citation type="submission" date="2016-10" db="EMBL/GenBank/DDBJ databases">
        <authorList>
            <person name="Varghese N."/>
            <person name="Submissions S."/>
        </authorList>
    </citation>
    <scope>NUCLEOTIDE SEQUENCE [LARGE SCALE GENOMIC DNA]</scope>
    <source>
        <strain evidence="4">DUS833</strain>
    </source>
</reference>
<dbReference type="SUPFAM" id="SSF54909">
    <property type="entry name" value="Dimeric alpha+beta barrel"/>
    <property type="match status" value="1"/>
</dbReference>
<dbReference type="EMBL" id="FNKX01000002">
    <property type="protein sequence ID" value="SDR49497.1"/>
    <property type="molecule type" value="Genomic_DNA"/>
</dbReference>
<dbReference type="RefSeq" id="WP_090807538.1">
    <property type="nucleotide sequence ID" value="NZ_FNKX01000002.1"/>
</dbReference>
<evidence type="ECO:0000313" key="4">
    <source>
        <dbReference type="Proteomes" id="UP000199365"/>
    </source>
</evidence>
<comment type="similarity">
    <text evidence="1">Belongs to the YciI family.</text>
</comment>
<evidence type="ECO:0000256" key="1">
    <source>
        <dbReference type="ARBA" id="ARBA00007689"/>
    </source>
</evidence>
<dbReference type="InterPro" id="IPR011008">
    <property type="entry name" value="Dimeric_a/b-barrel"/>
</dbReference>
<evidence type="ECO:0000259" key="2">
    <source>
        <dbReference type="Pfam" id="PF03795"/>
    </source>
</evidence>
<keyword evidence="4" id="KW-1185">Reference proteome</keyword>